<dbReference type="RefSeq" id="WP_175191287.1">
    <property type="nucleotide sequence ID" value="NZ_CADIJO010000002.1"/>
</dbReference>
<dbReference type="InterPro" id="IPR051313">
    <property type="entry name" value="Bact_iron-sidero_bind"/>
</dbReference>
<keyword evidence="4" id="KW-0410">Iron transport</keyword>
<dbReference type="InterPro" id="IPR033870">
    <property type="entry name" value="FatB"/>
</dbReference>
<gene>
    <name evidence="7" type="primary">fatB</name>
    <name evidence="7" type="ORF">LMG3458_00773</name>
</gene>
<evidence type="ECO:0000313" key="8">
    <source>
        <dbReference type="Proteomes" id="UP000494111"/>
    </source>
</evidence>
<evidence type="ECO:0000313" key="7">
    <source>
        <dbReference type="EMBL" id="CAB3664600.1"/>
    </source>
</evidence>
<dbReference type="PROSITE" id="PS50983">
    <property type="entry name" value="FE_B12_PBP"/>
    <property type="match status" value="1"/>
</dbReference>
<feature type="domain" description="Fe/B12 periplasmic-binding" evidence="6">
    <location>
        <begin position="73"/>
        <end position="338"/>
    </location>
</feature>
<dbReference type="CDD" id="cd01140">
    <property type="entry name" value="FatB"/>
    <property type="match status" value="1"/>
</dbReference>
<sequence length="338" mass="36367">MNRNIGPRRWAVGVLLCALAALQGCERQPADAPSASGAATPANTTSAASAPAYPAITVTHKLGATVIERRPQRVAALDMNEVDLLDQLGVPVVAMPKDFVPHFLARYKTDAAVQDIGAIVSPNLERIHAARPDLILMTSIQANHYRELSEIAPTIHFDVDFGNSEHGHLGVVKDHLMTLGRIFGKEDVARAKAAELDAKVAEARQEIQGRPEKALIVLHNNGAFSSFGPKSRYGFVFDALGVTPASSAVEAGLHGQPISSEFIQQADPDILYVVDRTAVMERRPVLTADAIANPLLRQTTAWKTGRVVFVDADAWYVAGASVTSLNLVIDDVMKGYRP</sequence>
<keyword evidence="3" id="KW-0813">Transport</keyword>
<organism evidence="7 8">
    <name type="scientific">Achromobacter deleyi</name>
    <dbReference type="NCBI Taxonomy" id="1353891"/>
    <lineage>
        <taxon>Bacteria</taxon>
        <taxon>Pseudomonadati</taxon>
        <taxon>Pseudomonadota</taxon>
        <taxon>Betaproteobacteria</taxon>
        <taxon>Burkholderiales</taxon>
        <taxon>Alcaligenaceae</taxon>
        <taxon>Achromobacter</taxon>
    </lineage>
</organism>
<keyword evidence="4" id="KW-0408">Iron</keyword>
<evidence type="ECO:0000256" key="1">
    <source>
        <dbReference type="ARBA" id="ARBA00004196"/>
    </source>
</evidence>
<dbReference type="Pfam" id="PF01497">
    <property type="entry name" value="Peripla_BP_2"/>
    <property type="match status" value="1"/>
</dbReference>
<proteinExistence type="inferred from homology"/>
<keyword evidence="5" id="KW-0732">Signal</keyword>
<dbReference type="PANTHER" id="PTHR30532:SF28">
    <property type="entry name" value="PETROBACTIN-BINDING PROTEIN YCLQ"/>
    <property type="match status" value="1"/>
</dbReference>
<reference evidence="7 8" key="1">
    <citation type="submission" date="2020-04" db="EMBL/GenBank/DDBJ databases">
        <authorList>
            <person name="De Canck E."/>
        </authorList>
    </citation>
    <scope>NUCLEOTIDE SEQUENCE [LARGE SCALE GENOMIC DNA]</scope>
    <source>
        <strain evidence="7 8">LMG 3458</strain>
    </source>
</reference>
<dbReference type="SUPFAM" id="SSF53807">
    <property type="entry name" value="Helical backbone' metal receptor"/>
    <property type="match status" value="1"/>
</dbReference>
<dbReference type="Proteomes" id="UP000494111">
    <property type="component" value="Unassembled WGS sequence"/>
</dbReference>
<keyword evidence="4" id="KW-0406">Ion transport</keyword>
<dbReference type="EMBL" id="CADIJO010000002">
    <property type="protein sequence ID" value="CAB3664600.1"/>
    <property type="molecule type" value="Genomic_DNA"/>
</dbReference>
<dbReference type="GO" id="GO:1901678">
    <property type="term" value="P:iron coordination entity transport"/>
    <property type="evidence" value="ECO:0007669"/>
    <property type="project" value="UniProtKB-ARBA"/>
</dbReference>
<dbReference type="PROSITE" id="PS51257">
    <property type="entry name" value="PROKAR_LIPOPROTEIN"/>
    <property type="match status" value="1"/>
</dbReference>
<name>A0A6S6Z6D7_9BURK</name>
<dbReference type="AlphaFoldDB" id="A0A6S6Z6D7"/>
<protein>
    <submittedName>
        <fullName evidence="7">Ferric-anguibactin-binding protein FatB</fullName>
    </submittedName>
</protein>
<dbReference type="GO" id="GO:0030288">
    <property type="term" value="C:outer membrane-bounded periplasmic space"/>
    <property type="evidence" value="ECO:0007669"/>
    <property type="project" value="TreeGrafter"/>
</dbReference>
<comment type="similarity">
    <text evidence="2">Belongs to the bacterial solute-binding protein 8 family.</text>
</comment>
<accession>A0A6S6Z6D7</accession>
<evidence type="ECO:0000256" key="2">
    <source>
        <dbReference type="ARBA" id="ARBA00008814"/>
    </source>
</evidence>
<evidence type="ECO:0000256" key="5">
    <source>
        <dbReference type="ARBA" id="ARBA00022729"/>
    </source>
</evidence>
<dbReference type="Gene3D" id="3.40.50.1980">
    <property type="entry name" value="Nitrogenase molybdenum iron protein domain"/>
    <property type="match status" value="2"/>
</dbReference>
<evidence type="ECO:0000256" key="3">
    <source>
        <dbReference type="ARBA" id="ARBA00022448"/>
    </source>
</evidence>
<evidence type="ECO:0000259" key="6">
    <source>
        <dbReference type="PROSITE" id="PS50983"/>
    </source>
</evidence>
<dbReference type="InterPro" id="IPR002491">
    <property type="entry name" value="ABC_transptr_periplasmic_BD"/>
</dbReference>
<dbReference type="PANTHER" id="PTHR30532">
    <property type="entry name" value="IRON III DICITRATE-BINDING PERIPLASMIC PROTEIN"/>
    <property type="match status" value="1"/>
</dbReference>
<comment type="subcellular location">
    <subcellularLocation>
        <location evidence="1">Cell envelope</location>
    </subcellularLocation>
</comment>
<evidence type="ECO:0000256" key="4">
    <source>
        <dbReference type="ARBA" id="ARBA00022496"/>
    </source>
</evidence>